<dbReference type="InterPro" id="IPR050553">
    <property type="entry name" value="Thioredoxin_ResA/DsbE_sf"/>
</dbReference>
<dbReference type="InterPro" id="IPR000866">
    <property type="entry name" value="AhpC/TSA"/>
</dbReference>
<dbReference type="CDD" id="cd02966">
    <property type="entry name" value="TlpA_like_family"/>
    <property type="match status" value="1"/>
</dbReference>
<evidence type="ECO:0000256" key="4">
    <source>
        <dbReference type="ARBA" id="ARBA00023157"/>
    </source>
</evidence>
<dbReference type="Gene3D" id="3.40.30.10">
    <property type="entry name" value="Glutaredoxin"/>
    <property type="match status" value="1"/>
</dbReference>
<evidence type="ECO:0000313" key="8">
    <source>
        <dbReference type="Proteomes" id="UP001597214"/>
    </source>
</evidence>
<accession>A0ABW4LUX4</accession>
<evidence type="ECO:0000256" key="2">
    <source>
        <dbReference type="ARBA" id="ARBA00022748"/>
    </source>
</evidence>
<name>A0ABW4LUX4_9BACI</name>
<gene>
    <name evidence="7" type="primary">resA</name>
    <name evidence="7" type="ORF">ACFSCX_18975</name>
</gene>
<dbReference type="RefSeq" id="WP_377929813.1">
    <property type="nucleotide sequence ID" value="NZ_JBHUEM010000045.1"/>
</dbReference>
<dbReference type="Pfam" id="PF00578">
    <property type="entry name" value="AhpC-TSA"/>
    <property type="match status" value="1"/>
</dbReference>
<evidence type="ECO:0000256" key="5">
    <source>
        <dbReference type="ARBA" id="ARBA00023284"/>
    </source>
</evidence>
<protein>
    <submittedName>
        <fullName evidence="7">Thiol-disulfide oxidoreductase ResA</fullName>
    </submittedName>
</protein>
<evidence type="ECO:0000313" key="7">
    <source>
        <dbReference type="EMBL" id="MFD1738609.1"/>
    </source>
</evidence>
<evidence type="ECO:0000256" key="3">
    <source>
        <dbReference type="ARBA" id="ARBA00022968"/>
    </source>
</evidence>
<dbReference type="Proteomes" id="UP001597214">
    <property type="component" value="Unassembled WGS sequence"/>
</dbReference>
<dbReference type="PANTHER" id="PTHR42852:SF6">
    <property type="entry name" value="THIOL:DISULFIDE INTERCHANGE PROTEIN DSBE"/>
    <property type="match status" value="1"/>
</dbReference>
<comment type="caution">
    <text evidence="7">The sequence shown here is derived from an EMBL/GenBank/DDBJ whole genome shotgun (WGS) entry which is preliminary data.</text>
</comment>
<dbReference type="PANTHER" id="PTHR42852">
    <property type="entry name" value="THIOL:DISULFIDE INTERCHANGE PROTEIN DSBE"/>
    <property type="match status" value="1"/>
</dbReference>
<keyword evidence="5" id="KW-0676">Redox-active center</keyword>
<evidence type="ECO:0000256" key="1">
    <source>
        <dbReference type="ARBA" id="ARBA00004196"/>
    </source>
</evidence>
<reference evidence="8" key="1">
    <citation type="journal article" date="2019" name="Int. J. Syst. Evol. Microbiol.">
        <title>The Global Catalogue of Microorganisms (GCM) 10K type strain sequencing project: providing services to taxonomists for standard genome sequencing and annotation.</title>
        <authorList>
            <consortium name="The Broad Institute Genomics Platform"/>
            <consortium name="The Broad Institute Genome Sequencing Center for Infectious Disease"/>
            <person name="Wu L."/>
            <person name="Ma J."/>
        </authorList>
    </citation>
    <scope>NUCLEOTIDE SEQUENCE [LARGE SCALE GENOMIC DNA]</scope>
    <source>
        <strain evidence="8">CCUG 49339</strain>
    </source>
</reference>
<sequence length="173" mass="19869">MKNRRLIIRSVILIVLGAALCYTLYANFFTSKEKVRVGSQAPNFVLLDLEGNEYELEDYRGKGVFLNFWGTYCKPCEKEMPYMVNQYKHFKEQGVEILALNVNEAPLVIKRFAERHQLNFPIPIDKGEQVLKAYGVGPIPTTFLIDKDGKVVKVITGSMTEKMVHDYMNMIKP</sequence>
<dbReference type="InterPro" id="IPR036249">
    <property type="entry name" value="Thioredoxin-like_sf"/>
</dbReference>
<feature type="domain" description="Thioredoxin" evidence="6">
    <location>
        <begin position="35"/>
        <end position="173"/>
    </location>
</feature>
<keyword evidence="3" id="KW-0735">Signal-anchor</keyword>
<dbReference type="PROSITE" id="PS51352">
    <property type="entry name" value="THIOREDOXIN_2"/>
    <property type="match status" value="1"/>
</dbReference>
<evidence type="ECO:0000259" key="6">
    <source>
        <dbReference type="PROSITE" id="PS51352"/>
    </source>
</evidence>
<comment type="subcellular location">
    <subcellularLocation>
        <location evidence="1">Cell envelope</location>
    </subcellularLocation>
</comment>
<organism evidence="7 8">
    <name type="scientific">Bacillus salitolerans</name>
    <dbReference type="NCBI Taxonomy" id="1437434"/>
    <lineage>
        <taxon>Bacteria</taxon>
        <taxon>Bacillati</taxon>
        <taxon>Bacillota</taxon>
        <taxon>Bacilli</taxon>
        <taxon>Bacillales</taxon>
        <taxon>Bacillaceae</taxon>
        <taxon>Bacillus</taxon>
    </lineage>
</organism>
<proteinExistence type="predicted"/>
<keyword evidence="4" id="KW-1015">Disulfide bond</keyword>
<dbReference type="NCBIfam" id="NF002854">
    <property type="entry name" value="PRK03147.1"/>
    <property type="match status" value="1"/>
</dbReference>
<dbReference type="SUPFAM" id="SSF52833">
    <property type="entry name" value="Thioredoxin-like"/>
    <property type="match status" value="1"/>
</dbReference>
<keyword evidence="2" id="KW-0201">Cytochrome c-type biogenesis</keyword>
<keyword evidence="8" id="KW-1185">Reference proteome</keyword>
<dbReference type="InterPro" id="IPR013766">
    <property type="entry name" value="Thioredoxin_domain"/>
</dbReference>
<keyword evidence="3" id="KW-0812">Transmembrane</keyword>
<dbReference type="EMBL" id="JBHUEM010000045">
    <property type="protein sequence ID" value="MFD1738609.1"/>
    <property type="molecule type" value="Genomic_DNA"/>
</dbReference>